<keyword evidence="1" id="KW-1133">Transmembrane helix</keyword>
<reference evidence="2 3" key="1">
    <citation type="journal article" date="2018" name="Nat. Ecol. Evol.">
        <title>Pezizomycetes genomes reveal the molecular basis of ectomycorrhizal truffle lifestyle.</title>
        <authorList>
            <person name="Murat C."/>
            <person name="Payen T."/>
            <person name="Noel B."/>
            <person name="Kuo A."/>
            <person name="Morin E."/>
            <person name="Chen J."/>
            <person name="Kohler A."/>
            <person name="Krizsan K."/>
            <person name="Balestrini R."/>
            <person name="Da Silva C."/>
            <person name="Montanini B."/>
            <person name="Hainaut M."/>
            <person name="Levati E."/>
            <person name="Barry K.W."/>
            <person name="Belfiori B."/>
            <person name="Cichocki N."/>
            <person name="Clum A."/>
            <person name="Dockter R.B."/>
            <person name="Fauchery L."/>
            <person name="Guy J."/>
            <person name="Iotti M."/>
            <person name="Le Tacon F."/>
            <person name="Lindquist E.A."/>
            <person name="Lipzen A."/>
            <person name="Malagnac F."/>
            <person name="Mello A."/>
            <person name="Molinier V."/>
            <person name="Miyauchi S."/>
            <person name="Poulain J."/>
            <person name="Riccioni C."/>
            <person name="Rubini A."/>
            <person name="Sitrit Y."/>
            <person name="Splivallo R."/>
            <person name="Traeger S."/>
            <person name="Wang M."/>
            <person name="Zifcakova L."/>
            <person name="Wipf D."/>
            <person name="Zambonelli A."/>
            <person name="Paolocci F."/>
            <person name="Nowrousian M."/>
            <person name="Ottonello S."/>
            <person name="Baldrian P."/>
            <person name="Spatafora J.W."/>
            <person name="Henrissat B."/>
            <person name="Nagy L.G."/>
            <person name="Aury J.M."/>
            <person name="Wincker P."/>
            <person name="Grigoriev I.V."/>
            <person name="Bonfante P."/>
            <person name="Martin F.M."/>
        </authorList>
    </citation>
    <scope>NUCLEOTIDE SEQUENCE [LARGE SCALE GENOMIC DNA]</scope>
    <source>
        <strain evidence="2 3">CCBAS932</strain>
    </source>
</reference>
<dbReference type="AlphaFoldDB" id="A0A3N4KIK4"/>
<keyword evidence="1" id="KW-0812">Transmembrane</keyword>
<proteinExistence type="predicted"/>
<accession>A0A3N4KIK4</accession>
<name>A0A3N4KIK4_9PEZI</name>
<evidence type="ECO:0000313" key="3">
    <source>
        <dbReference type="Proteomes" id="UP000277580"/>
    </source>
</evidence>
<feature type="transmembrane region" description="Helical" evidence="1">
    <location>
        <begin position="49"/>
        <end position="73"/>
    </location>
</feature>
<keyword evidence="3" id="KW-1185">Reference proteome</keyword>
<gene>
    <name evidence="2" type="ORF">P167DRAFT_252123</name>
</gene>
<sequence length="75" mass="8579">MATPTPPTFKSLSIWYISDGTNTTFSIVYRSHLEEQLLLKNLFCAHDSLYHILEANLSLALPLTSAFLFLFLYTH</sequence>
<evidence type="ECO:0000313" key="2">
    <source>
        <dbReference type="EMBL" id="RPB10383.1"/>
    </source>
</evidence>
<dbReference type="Proteomes" id="UP000277580">
    <property type="component" value="Unassembled WGS sequence"/>
</dbReference>
<dbReference type="InParanoid" id="A0A3N4KIK4"/>
<evidence type="ECO:0000256" key="1">
    <source>
        <dbReference type="SAM" id="Phobius"/>
    </source>
</evidence>
<protein>
    <submittedName>
        <fullName evidence="2">Uncharacterized protein</fullName>
    </submittedName>
</protein>
<dbReference type="EMBL" id="ML119143">
    <property type="protein sequence ID" value="RPB10383.1"/>
    <property type="molecule type" value="Genomic_DNA"/>
</dbReference>
<organism evidence="2 3">
    <name type="scientific">Morchella conica CCBAS932</name>
    <dbReference type="NCBI Taxonomy" id="1392247"/>
    <lineage>
        <taxon>Eukaryota</taxon>
        <taxon>Fungi</taxon>
        <taxon>Dikarya</taxon>
        <taxon>Ascomycota</taxon>
        <taxon>Pezizomycotina</taxon>
        <taxon>Pezizomycetes</taxon>
        <taxon>Pezizales</taxon>
        <taxon>Morchellaceae</taxon>
        <taxon>Morchella</taxon>
    </lineage>
</organism>
<keyword evidence="1" id="KW-0472">Membrane</keyword>